<dbReference type="EMBL" id="JBHSGN010000004">
    <property type="protein sequence ID" value="MFC4672182.1"/>
    <property type="molecule type" value="Genomic_DNA"/>
</dbReference>
<dbReference type="RefSeq" id="WP_379993363.1">
    <property type="nucleotide sequence ID" value="NZ_JBHSGN010000004.1"/>
</dbReference>
<sequence length="544" mass="61613">MKKNFFTKAVVIIATVYLIIIPSKIYGEENSGIREYPEASKEEKINENPPYSISDLHFKRIAATRNVYNMGLLMNELSLNYNIFEGNTNLYPKQAVRGNASLKHIGQEVKITNNSAQVSEDYIQIGNFYPYATYDLEFNGKSGKFIYKFGDDKNSLKLIFSISGKTLNISKVETLNKKEGQEIHLTAITDITDDSFNIRLQFSGAFGHDYQIYISTYYNGHTTYKYSVPLSINTTHIAEIENYKWHVGAETKTGQEIGINKAKCWYGNGFGQADPHPVNFEDGSPVIKDGKLFFSVSFRSADILGILSLNINTMEWKCEGIVLYELDGKICNYIASTIIYQRDKRIWSLFTPAHGGEHVIYYGESNKNPLFGLTHVRLSMLDYNEVKGDEDISVFYDKDADMWYAAYAKLINGHYSISLCKSGSVSGKYEEIANTGNEPFNVTGINIQKIGGKRYVLCGSDKGYLIFSFPKLEFLGKFNVDFEDGGYRGWGTVVPFPDGIGTKYLWLTFDRGKGNGGYNWSYGGLYLYRSAERNEGYEYPLTDF</sequence>
<proteinExistence type="predicted"/>
<keyword evidence="2" id="KW-1185">Reference proteome</keyword>
<reference evidence="2" key="1">
    <citation type="journal article" date="2019" name="Int. J. Syst. Evol. Microbiol.">
        <title>The Global Catalogue of Microorganisms (GCM) 10K type strain sequencing project: providing services to taxonomists for standard genome sequencing and annotation.</title>
        <authorList>
            <consortium name="The Broad Institute Genomics Platform"/>
            <consortium name="The Broad Institute Genome Sequencing Center for Infectious Disease"/>
            <person name="Wu L."/>
            <person name="Ma J."/>
        </authorList>
    </citation>
    <scope>NUCLEOTIDE SEQUENCE [LARGE SCALE GENOMIC DNA]</scope>
    <source>
        <strain evidence="2">CCUG 66188</strain>
    </source>
</reference>
<evidence type="ECO:0000313" key="1">
    <source>
        <dbReference type="EMBL" id="MFC4672182.1"/>
    </source>
</evidence>
<dbReference type="Proteomes" id="UP001596023">
    <property type="component" value="Unassembled WGS sequence"/>
</dbReference>
<organism evidence="1 2">
    <name type="scientific">Dysgonomonas termitidis</name>
    <dbReference type="NCBI Taxonomy" id="1516126"/>
    <lineage>
        <taxon>Bacteria</taxon>
        <taxon>Pseudomonadati</taxon>
        <taxon>Bacteroidota</taxon>
        <taxon>Bacteroidia</taxon>
        <taxon>Bacteroidales</taxon>
        <taxon>Dysgonomonadaceae</taxon>
        <taxon>Dysgonomonas</taxon>
    </lineage>
</organism>
<protein>
    <submittedName>
        <fullName evidence="1">Uncharacterized protein</fullName>
    </submittedName>
</protein>
<gene>
    <name evidence="1" type="ORF">ACFO6W_00595</name>
</gene>
<evidence type="ECO:0000313" key="2">
    <source>
        <dbReference type="Proteomes" id="UP001596023"/>
    </source>
</evidence>
<comment type="caution">
    <text evidence="1">The sequence shown here is derived from an EMBL/GenBank/DDBJ whole genome shotgun (WGS) entry which is preliminary data.</text>
</comment>
<accession>A0ABV9KPU6</accession>
<name>A0ABV9KPU6_9BACT</name>